<evidence type="ECO:0000256" key="1">
    <source>
        <dbReference type="SAM" id="MobiDB-lite"/>
    </source>
</evidence>
<feature type="region of interest" description="Disordered" evidence="1">
    <location>
        <begin position="242"/>
        <end position="269"/>
    </location>
</feature>
<comment type="caution">
    <text evidence="2">The sequence shown here is derived from an EMBL/GenBank/DDBJ whole genome shotgun (WGS) entry which is preliminary data.</text>
</comment>
<dbReference type="EMBL" id="ML986651">
    <property type="protein sequence ID" value="KAF2261714.1"/>
    <property type="molecule type" value="Genomic_DNA"/>
</dbReference>
<accession>A0A9P4K2F9</accession>
<name>A0A9P4K2F9_9PLEO</name>
<keyword evidence="3" id="KW-1185">Reference proteome</keyword>
<protein>
    <submittedName>
        <fullName evidence="2">Uncharacterized protein</fullName>
    </submittedName>
</protein>
<dbReference type="AlphaFoldDB" id="A0A9P4K2F9"/>
<reference evidence="3" key="1">
    <citation type="journal article" date="2020" name="Stud. Mycol.">
        <title>101 Dothideomycetes genomes: A test case for predicting lifestyles and emergence of pathogens.</title>
        <authorList>
            <person name="Haridas S."/>
            <person name="Albert R."/>
            <person name="Binder M."/>
            <person name="Bloem J."/>
            <person name="LaButti K."/>
            <person name="Salamov A."/>
            <person name="Andreopoulos B."/>
            <person name="Baker S."/>
            <person name="Barry K."/>
            <person name="Bills G."/>
            <person name="Bluhm B."/>
            <person name="Cannon C."/>
            <person name="Castanera R."/>
            <person name="Culley D."/>
            <person name="Daum C."/>
            <person name="Ezra D."/>
            <person name="Gonzalez J."/>
            <person name="Henrissat B."/>
            <person name="Kuo A."/>
            <person name="Liang C."/>
            <person name="Lipzen A."/>
            <person name="Lutzoni F."/>
            <person name="Magnuson J."/>
            <person name="Mondo S."/>
            <person name="Nolan M."/>
            <person name="Ohm R."/>
            <person name="Pangilinan J."/>
            <person name="Park H.-J."/>
            <person name="Ramirez L."/>
            <person name="Alfaro M."/>
            <person name="Sun H."/>
            <person name="Tritt A."/>
            <person name="Yoshinaga Y."/>
            <person name="Zwiers L.-H."/>
            <person name="Turgeon B."/>
            <person name="Goodwin S."/>
            <person name="Spatafora J."/>
            <person name="Crous P."/>
            <person name="Grigoriev I."/>
        </authorList>
    </citation>
    <scope>NUCLEOTIDE SEQUENCE [LARGE SCALE GENOMIC DNA]</scope>
    <source>
        <strain evidence="3">CBS 304.66</strain>
    </source>
</reference>
<evidence type="ECO:0000313" key="3">
    <source>
        <dbReference type="Proteomes" id="UP000800093"/>
    </source>
</evidence>
<organism evidence="2 3">
    <name type="scientific">Lojkania enalia</name>
    <dbReference type="NCBI Taxonomy" id="147567"/>
    <lineage>
        <taxon>Eukaryota</taxon>
        <taxon>Fungi</taxon>
        <taxon>Dikarya</taxon>
        <taxon>Ascomycota</taxon>
        <taxon>Pezizomycotina</taxon>
        <taxon>Dothideomycetes</taxon>
        <taxon>Pleosporomycetidae</taxon>
        <taxon>Pleosporales</taxon>
        <taxon>Pleosporales incertae sedis</taxon>
        <taxon>Lojkania</taxon>
    </lineage>
</organism>
<evidence type="ECO:0000313" key="2">
    <source>
        <dbReference type="EMBL" id="KAF2261714.1"/>
    </source>
</evidence>
<dbReference type="Proteomes" id="UP000800093">
    <property type="component" value="Unassembled WGS sequence"/>
</dbReference>
<proteinExistence type="predicted"/>
<gene>
    <name evidence="2" type="ORF">CC78DRAFT_583363</name>
</gene>
<sequence>MPKEALRPGADRCCWQTADVTVPMHREQQQKQPTCQARCDGTEDQAIPPQPWDSDGCAWRGEVAVVQGCWAACQVSLRSRAATGGTVTVTAWRRGAGGAGAGGAGAGGAHHHRTAAQCHSTPQHADKRALHRLHLVLGLLVLELPESGWRRVRPAGLRCGRGQGVVGHGALRWRPLPAGPAARAADIVIVITLAARYIQARIQRVPPPLPTPIAEASAEPLSCHGCASSLGAEMGGCANASSRRPVPSLSQGRETTAMGAPPLGLHQPF</sequence>